<dbReference type="RefSeq" id="WP_194110300.1">
    <property type="nucleotide sequence ID" value="NZ_JADFFL010000002.1"/>
</dbReference>
<name>A0A929KT62_9SPHI</name>
<organism evidence="1 2">
    <name type="scientific">Mucilaginibacter myungsuensis</name>
    <dbReference type="NCBI Taxonomy" id="649104"/>
    <lineage>
        <taxon>Bacteria</taxon>
        <taxon>Pseudomonadati</taxon>
        <taxon>Bacteroidota</taxon>
        <taxon>Sphingobacteriia</taxon>
        <taxon>Sphingobacteriales</taxon>
        <taxon>Sphingobacteriaceae</taxon>
        <taxon>Mucilaginibacter</taxon>
    </lineage>
</organism>
<proteinExistence type="predicted"/>
<dbReference type="Proteomes" id="UP000622475">
    <property type="component" value="Unassembled WGS sequence"/>
</dbReference>
<evidence type="ECO:0000313" key="2">
    <source>
        <dbReference type="Proteomes" id="UP000622475"/>
    </source>
</evidence>
<evidence type="ECO:0000313" key="1">
    <source>
        <dbReference type="EMBL" id="MBE9661091.1"/>
    </source>
</evidence>
<sequence>MKLAVIVNKVYTLTGIRYLYRLSDFVYGEWLIYNNGDPVFYFNAFDELYQDTFKSPAVDL</sequence>
<dbReference type="EMBL" id="JADFFL010000002">
    <property type="protein sequence ID" value="MBE9661091.1"/>
    <property type="molecule type" value="Genomic_DNA"/>
</dbReference>
<accession>A0A929KT62</accession>
<protein>
    <submittedName>
        <fullName evidence="1">Uncharacterized protein</fullName>
    </submittedName>
</protein>
<gene>
    <name evidence="1" type="ORF">IRJ16_04280</name>
</gene>
<keyword evidence="2" id="KW-1185">Reference proteome</keyword>
<reference evidence="1" key="1">
    <citation type="submission" date="2020-10" db="EMBL/GenBank/DDBJ databases">
        <title>Mucilaginibacter mali sp. nov., isolated from rhizosphere soil of apple orchard.</title>
        <authorList>
            <person name="Lee J.-S."/>
            <person name="Kim H.S."/>
            <person name="Kim J.-S."/>
        </authorList>
    </citation>
    <scope>NUCLEOTIDE SEQUENCE</scope>
    <source>
        <strain evidence="1">KCTC 22746</strain>
    </source>
</reference>
<dbReference type="AlphaFoldDB" id="A0A929KT62"/>
<comment type="caution">
    <text evidence="1">The sequence shown here is derived from an EMBL/GenBank/DDBJ whole genome shotgun (WGS) entry which is preliminary data.</text>
</comment>